<gene>
    <name evidence="2" type="ORF">HXW94_14585</name>
</gene>
<sequence length="22" mass="2619">MLFLCTGNSCRSRMAEGWTWRI</sequence>
<organism evidence="2 3">
    <name type="scientific">Desulfobacter latus</name>
    <dbReference type="NCBI Taxonomy" id="2292"/>
    <lineage>
        <taxon>Bacteria</taxon>
        <taxon>Pseudomonadati</taxon>
        <taxon>Thermodesulfobacteriota</taxon>
        <taxon>Desulfobacteria</taxon>
        <taxon>Desulfobacterales</taxon>
        <taxon>Desulfobacteraceae</taxon>
        <taxon>Desulfobacter</taxon>
    </lineage>
</organism>
<evidence type="ECO:0000259" key="1">
    <source>
        <dbReference type="Pfam" id="PF01451"/>
    </source>
</evidence>
<comment type="caution">
    <text evidence="2">The sequence shown here is derived from an EMBL/GenBank/DDBJ whole genome shotgun (WGS) entry which is preliminary data.</text>
</comment>
<name>A0A850SY05_9BACT</name>
<dbReference type="Pfam" id="PF01451">
    <property type="entry name" value="LMWPc"/>
    <property type="match status" value="1"/>
</dbReference>
<accession>A0A850SY05</accession>
<feature type="domain" description="Phosphotyrosine protein phosphatase I" evidence="1">
    <location>
        <begin position="2"/>
        <end position="17"/>
    </location>
</feature>
<keyword evidence="3" id="KW-1185">Reference proteome</keyword>
<dbReference type="AlphaFoldDB" id="A0A850SY05"/>
<dbReference type="SUPFAM" id="SSF52788">
    <property type="entry name" value="Phosphotyrosine protein phosphatases I"/>
    <property type="match status" value="1"/>
</dbReference>
<evidence type="ECO:0000313" key="2">
    <source>
        <dbReference type="EMBL" id="NWH06194.1"/>
    </source>
</evidence>
<dbReference type="EMBL" id="JACADJ010000062">
    <property type="protein sequence ID" value="NWH06194.1"/>
    <property type="molecule type" value="Genomic_DNA"/>
</dbReference>
<dbReference type="Gene3D" id="3.40.50.2300">
    <property type="match status" value="1"/>
</dbReference>
<dbReference type="RefSeq" id="WP_178367648.1">
    <property type="nucleotide sequence ID" value="NZ_JACADJ010000062.1"/>
</dbReference>
<evidence type="ECO:0000313" key="3">
    <source>
        <dbReference type="Proteomes" id="UP000553343"/>
    </source>
</evidence>
<proteinExistence type="predicted"/>
<protein>
    <recommendedName>
        <fullName evidence="1">Phosphotyrosine protein phosphatase I domain-containing protein</fullName>
    </recommendedName>
</protein>
<reference evidence="2 3" key="1">
    <citation type="submission" date="2020-06" db="EMBL/GenBank/DDBJ databases">
        <title>High-quality draft genome of sulfate reducer Desulfobacter latus type strain AcrS2 isolated from marine sediment.</title>
        <authorList>
            <person name="Hoppe M."/>
            <person name="Larsen C.K."/>
            <person name="Marshall I.P.G."/>
            <person name="Schramm A."/>
            <person name="Marietou A.G."/>
        </authorList>
    </citation>
    <scope>NUCLEOTIDE SEQUENCE [LARGE SCALE GENOMIC DNA]</scope>
    <source>
        <strain evidence="2 3">AcRS2</strain>
    </source>
</reference>
<dbReference type="Proteomes" id="UP000553343">
    <property type="component" value="Unassembled WGS sequence"/>
</dbReference>
<dbReference type="InterPro" id="IPR036196">
    <property type="entry name" value="Ptyr_pPase_sf"/>
</dbReference>
<dbReference type="InterPro" id="IPR023485">
    <property type="entry name" value="Ptyr_pPase"/>
</dbReference>